<dbReference type="InterPro" id="IPR058163">
    <property type="entry name" value="LysR-type_TF_proteobact-type"/>
</dbReference>
<comment type="similarity">
    <text evidence="1">Belongs to the LysR transcriptional regulatory family.</text>
</comment>
<comment type="caution">
    <text evidence="6">The sequence shown here is derived from an EMBL/GenBank/DDBJ whole genome shotgun (WGS) entry which is preliminary data.</text>
</comment>
<feature type="domain" description="HTH lysR-type" evidence="5">
    <location>
        <begin position="6"/>
        <end position="63"/>
    </location>
</feature>
<dbReference type="EMBL" id="MINH01000021">
    <property type="protein sequence ID" value="POG05649.1"/>
    <property type="molecule type" value="Genomic_DNA"/>
</dbReference>
<evidence type="ECO:0000259" key="5">
    <source>
        <dbReference type="PROSITE" id="PS50931"/>
    </source>
</evidence>
<dbReference type="GO" id="GO:0003700">
    <property type="term" value="F:DNA-binding transcription factor activity"/>
    <property type="evidence" value="ECO:0007669"/>
    <property type="project" value="InterPro"/>
</dbReference>
<dbReference type="FunFam" id="1.10.10.10:FF:000001">
    <property type="entry name" value="LysR family transcriptional regulator"/>
    <property type="match status" value="1"/>
</dbReference>
<evidence type="ECO:0000256" key="4">
    <source>
        <dbReference type="ARBA" id="ARBA00023163"/>
    </source>
</evidence>
<keyword evidence="3" id="KW-0238">DNA-binding</keyword>
<reference evidence="6 7" key="1">
    <citation type="submission" date="2016-08" db="EMBL/GenBank/DDBJ databases">
        <authorList>
            <person name="Seilhamer J.J."/>
        </authorList>
    </citation>
    <scope>NUCLEOTIDE SEQUENCE [LARGE SCALE GENOMIC DNA]</scope>
    <source>
        <strain evidence="6 7">KH-21-114</strain>
    </source>
</reference>
<dbReference type="InterPro" id="IPR005119">
    <property type="entry name" value="LysR_subst-bd"/>
</dbReference>
<protein>
    <submittedName>
        <fullName evidence="6">LysR family transcriptional regulator</fullName>
    </submittedName>
</protein>
<dbReference type="SUPFAM" id="SSF53850">
    <property type="entry name" value="Periplasmic binding protein-like II"/>
    <property type="match status" value="1"/>
</dbReference>
<dbReference type="InterPro" id="IPR036390">
    <property type="entry name" value="WH_DNA-bd_sf"/>
</dbReference>
<dbReference type="Pfam" id="PF00126">
    <property type="entry name" value="HTH_1"/>
    <property type="match status" value="1"/>
</dbReference>
<dbReference type="Gene3D" id="1.10.10.10">
    <property type="entry name" value="Winged helix-like DNA-binding domain superfamily/Winged helix DNA-binding domain"/>
    <property type="match status" value="1"/>
</dbReference>
<keyword evidence="2" id="KW-0805">Transcription regulation</keyword>
<dbReference type="Proteomes" id="UP000237230">
    <property type="component" value="Unassembled WGS sequence"/>
</dbReference>
<name>A0A2S3WW88_PSEPU</name>
<sequence length="285" mass="31853">MLKHWPPLNALRGFEAAARLGSFHKAAEALNLTQSAISQQIRSLETYLEQPLFYRSGRSVSLTDAGHDLLSTTQSMLQHLAVGIRRLEQYRKPNQLVVNTSPAFARHWLLPRLADFHQRCPQVDLWLFTSFEVPDMASETIDLAIRDDLSAQAECSFTVLHHDQLYPACHPSLLQTPAQQRTTLHGEREMDWSHWQLEGGEDVGQQGKGLNFSDPGLLLDAASEGLGVALVSQLLAQRAVGEGRLQALSAQRVRGPAWACLVHRDSQDDPLARQFLGWLRGELQV</sequence>
<dbReference type="GO" id="GO:0043565">
    <property type="term" value="F:sequence-specific DNA binding"/>
    <property type="evidence" value="ECO:0007669"/>
    <property type="project" value="TreeGrafter"/>
</dbReference>
<dbReference type="Gene3D" id="3.40.190.10">
    <property type="entry name" value="Periplasmic binding protein-like II"/>
    <property type="match status" value="2"/>
</dbReference>
<organism evidence="6 7">
    <name type="scientific">Pseudomonas putida</name>
    <name type="common">Arthrobacter siderocapsulatus</name>
    <dbReference type="NCBI Taxonomy" id="303"/>
    <lineage>
        <taxon>Bacteria</taxon>
        <taxon>Pseudomonadati</taxon>
        <taxon>Pseudomonadota</taxon>
        <taxon>Gammaproteobacteria</taxon>
        <taxon>Pseudomonadales</taxon>
        <taxon>Pseudomonadaceae</taxon>
        <taxon>Pseudomonas</taxon>
    </lineage>
</organism>
<dbReference type="PROSITE" id="PS50931">
    <property type="entry name" value="HTH_LYSR"/>
    <property type="match status" value="1"/>
</dbReference>
<gene>
    <name evidence="6" type="ORF">BGP84_22550</name>
</gene>
<dbReference type="Pfam" id="PF03466">
    <property type="entry name" value="LysR_substrate"/>
    <property type="match status" value="1"/>
</dbReference>
<evidence type="ECO:0000256" key="1">
    <source>
        <dbReference type="ARBA" id="ARBA00009437"/>
    </source>
</evidence>
<dbReference type="SUPFAM" id="SSF46785">
    <property type="entry name" value="Winged helix' DNA-binding domain"/>
    <property type="match status" value="1"/>
</dbReference>
<dbReference type="InterPro" id="IPR000847">
    <property type="entry name" value="LysR_HTH_N"/>
</dbReference>
<dbReference type="OrthoDB" id="5526340at2"/>
<dbReference type="PANTHER" id="PTHR30537:SF79">
    <property type="entry name" value="TRANSCRIPTIONAL REGULATOR-RELATED"/>
    <property type="match status" value="1"/>
</dbReference>
<dbReference type="PRINTS" id="PR00039">
    <property type="entry name" value="HTHLYSR"/>
</dbReference>
<reference evidence="6 7" key="2">
    <citation type="submission" date="2018-03" db="EMBL/GenBank/DDBJ databases">
        <title>Draft genome of Pseudomonas putida strain KH-21-114.</title>
        <authorList>
            <person name="Yoshizawa S."/>
            <person name="Khan N.H."/>
            <person name="Nishimura M."/>
            <person name="Chiura H.X."/>
            <person name="Ogura Y."/>
            <person name="Hayashi T."/>
            <person name="Kogure K."/>
        </authorList>
    </citation>
    <scope>NUCLEOTIDE SEQUENCE [LARGE SCALE GENOMIC DNA]</scope>
    <source>
        <strain evidence="6 7">KH-21-114</strain>
    </source>
</reference>
<dbReference type="AlphaFoldDB" id="A0A2S3WW88"/>
<evidence type="ECO:0000313" key="6">
    <source>
        <dbReference type="EMBL" id="POG05649.1"/>
    </source>
</evidence>
<dbReference type="PANTHER" id="PTHR30537">
    <property type="entry name" value="HTH-TYPE TRANSCRIPTIONAL REGULATOR"/>
    <property type="match status" value="1"/>
</dbReference>
<dbReference type="GO" id="GO:0006351">
    <property type="term" value="P:DNA-templated transcription"/>
    <property type="evidence" value="ECO:0007669"/>
    <property type="project" value="TreeGrafter"/>
</dbReference>
<evidence type="ECO:0000256" key="3">
    <source>
        <dbReference type="ARBA" id="ARBA00023125"/>
    </source>
</evidence>
<accession>A0A2S3WW88</accession>
<evidence type="ECO:0000256" key="2">
    <source>
        <dbReference type="ARBA" id="ARBA00023015"/>
    </source>
</evidence>
<dbReference type="InterPro" id="IPR036388">
    <property type="entry name" value="WH-like_DNA-bd_sf"/>
</dbReference>
<evidence type="ECO:0000313" key="7">
    <source>
        <dbReference type="Proteomes" id="UP000237230"/>
    </source>
</evidence>
<keyword evidence="4" id="KW-0804">Transcription</keyword>
<proteinExistence type="inferred from homology"/>
<dbReference type="RefSeq" id="WP_103449048.1">
    <property type="nucleotide sequence ID" value="NZ_MINH01000021.1"/>
</dbReference>